<reference evidence="3" key="2">
    <citation type="submission" date="2023-06" db="EMBL/GenBank/DDBJ databases">
        <authorList>
            <person name="Swenson N.G."/>
            <person name="Wegrzyn J.L."/>
            <person name="Mcevoy S.L."/>
        </authorList>
    </citation>
    <scope>NUCLEOTIDE SEQUENCE</scope>
    <source>
        <strain evidence="3">NS2018</strain>
        <tissue evidence="3">Leaf</tissue>
    </source>
</reference>
<dbReference type="EMBL" id="JAUESC010000382">
    <property type="protein sequence ID" value="KAK0587152.1"/>
    <property type="molecule type" value="Genomic_DNA"/>
</dbReference>
<dbReference type="InterPro" id="IPR002044">
    <property type="entry name" value="CBM20"/>
</dbReference>
<feature type="domain" description="CBM20" evidence="2">
    <location>
        <begin position="86"/>
        <end position="135"/>
    </location>
</feature>
<keyword evidence="4" id="KW-1185">Reference proteome</keyword>
<reference evidence="3" key="1">
    <citation type="journal article" date="2022" name="Plant J.">
        <title>Strategies of tolerance reflected in two North American maple genomes.</title>
        <authorList>
            <person name="McEvoy S.L."/>
            <person name="Sezen U.U."/>
            <person name="Trouern-Trend A."/>
            <person name="McMahon S.M."/>
            <person name="Schaberg P.G."/>
            <person name="Yang J."/>
            <person name="Wegrzyn J.L."/>
            <person name="Swenson N.G."/>
        </authorList>
    </citation>
    <scope>NUCLEOTIDE SEQUENCE</scope>
    <source>
        <strain evidence="3">NS2018</strain>
    </source>
</reference>
<proteinExistence type="predicted"/>
<dbReference type="Proteomes" id="UP001168877">
    <property type="component" value="Unassembled WGS sequence"/>
</dbReference>
<dbReference type="InterPro" id="IPR013783">
    <property type="entry name" value="Ig-like_fold"/>
</dbReference>
<dbReference type="Pfam" id="PF00686">
    <property type="entry name" value="CBM_20"/>
    <property type="match status" value="1"/>
</dbReference>
<gene>
    <name evidence="3" type="ORF">LWI29_018402</name>
</gene>
<name>A0AA39S276_ACESA</name>
<dbReference type="AlphaFoldDB" id="A0AA39S276"/>
<dbReference type="SUPFAM" id="SSF49452">
    <property type="entry name" value="Starch-binding domain-like"/>
    <property type="match status" value="1"/>
</dbReference>
<dbReference type="Gene3D" id="2.60.40.10">
    <property type="entry name" value="Immunoglobulins"/>
    <property type="match status" value="1"/>
</dbReference>
<feature type="region of interest" description="Disordered" evidence="1">
    <location>
        <begin position="1"/>
        <end position="55"/>
    </location>
</feature>
<accession>A0AA39S276</accession>
<organism evidence="3 4">
    <name type="scientific">Acer saccharum</name>
    <name type="common">Sugar maple</name>
    <dbReference type="NCBI Taxonomy" id="4024"/>
    <lineage>
        <taxon>Eukaryota</taxon>
        <taxon>Viridiplantae</taxon>
        <taxon>Streptophyta</taxon>
        <taxon>Embryophyta</taxon>
        <taxon>Tracheophyta</taxon>
        <taxon>Spermatophyta</taxon>
        <taxon>Magnoliopsida</taxon>
        <taxon>eudicotyledons</taxon>
        <taxon>Gunneridae</taxon>
        <taxon>Pentapetalae</taxon>
        <taxon>rosids</taxon>
        <taxon>malvids</taxon>
        <taxon>Sapindales</taxon>
        <taxon>Sapindaceae</taxon>
        <taxon>Hippocastanoideae</taxon>
        <taxon>Acereae</taxon>
        <taxon>Acer</taxon>
    </lineage>
</organism>
<dbReference type="GO" id="GO:2001070">
    <property type="term" value="F:starch binding"/>
    <property type="evidence" value="ECO:0007669"/>
    <property type="project" value="InterPro"/>
</dbReference>
<comment type="caution">
    <text evidence="3">The sequence shown here is derived from an EMBL/GenBank/DDBJ whole genome shotgun (WGS) entry which is preliminary data.</text>
</comment>
<feature type="compositionally biased region" description="Basic residues" evidence="1">
    <location>
        <begin position="30"/>
        <end position="48"/>
    </location>
</feature>
<evidence type="ECO:0000313" key="4">
    <source>
        <dbReference type="Proteomes" id="UP001168877"/>
    </source>
</evidence>
<evidence type="ECO:0000313" key="3">
    <source>
        <dbReference type="EMBL" id="KAK0587152.1"/>
    </source>
</evidence>
<dbReference type="InterPro" id="IPR013784">
    <property type="entry name" value="Carb-bd-like_fold"/>
</dbReference>
<evidence type="ECO:0000256" key="1">
    <source>
        <dbReference type="SAM" id="MobiDB-lite"/>
    </source>
</evidence>
<sequence>MTSKMKILDSSAFSSSSHQPRSRLKEGGTRGKRKRKVVTISSHRRRHPTSSTCTPTSSLRFFSVHADVVNLPSSPSESASSFQSGNISSFWVQFQYIPVGKSIQFKFVLKDSTGNMLWQPGPDRIFQTWETENTITICEDWENVEYQK</sequence>
<evidence type="ECO:0000259" key="2">
    <source>
        <dbReference type="Pfam" id="PF00686"/>
    </source>
</evidence>
<protein>
    <recommendedName>
        <fullName evidence="2">CBM20 domain-containing protein</fullName>
    </recommendedName>
</protein>